<gene>
    <name evidence="1" type="ORF">AFUS01_LOCUS18826</name>
</gene>
<sequence>FYDTFEQIWEKQFPQVTIARKAFSSGKTLPLEFRRKQLVKLVEFFDDPKNRDQICEAAYKDMRKSTADGKTN</sequence>
<dbReference type="Proteomes" id="UP000708208">
    <property type="component" value="Unassembled WGS sequence"/>
</dbReference>
<keyword evidence="2" id="KW-1185">Reference proteome</keyword>
<proteinExistence type="predicted"/>
<dbReference type="EMBL" id="CAJVCH010189896">
    <property type="protein sequence ID" value="CAG7730161.1"/>
    <property type="molecule type" value="Genomic_DNA"/>
</dbReference>
<reference evidence="1" key="1">
    <citation type="submission" date="2021-06" db="EMBL/GenBank/DDBJ databases">
        <authorList>
            <person name="Hodson N. C."/>
            <person name="Mongue J. A."/>
            <person name="Jaron S. K."/>
        </authorList>
    </citation>
    <scope>NUCLEOTIDE SEQUENCE</scope>
</reference>
<evidence type="ECO:0000313" key="1">
    <source>
        <dbReference type="EMBL" id="CAG7730161.1"/>
    </source>
</evidence>
<accession>A0A8J2PAY6</accession>
<feature type="non-terminal residue" evidence="1">
    <location>
        <position position="1"/>
    </location>
</feature>
<protein>
    <submittedName>
        <fullName evidence="1">Uncharacterized protein</fullName>
    </submittedName>
</protein>
<dbReference type="AlphaFoldDB" id="A0A8J2PAY6"/>
<name>A0A8J2PAY6_9HEXA</name>
<comment type="caution">
    <text evidence="1">The sequence shown here is derived from an EMBL/GenBank/DDBJ whole genome shotgun (WGS) entry which is preliminary data.</text>
</comment>
<evidence type="ECO:0000313" key="2">
    <source>
        <dbReference type="Proteomes" id="UP000708208"/>
    </source>
</evidence>
<organism evidence="1 2">
    <name type="scientific">Allacma fusca</name>
    <dbReference type="NCBI Taxonomy" id="39272"/>
    <lineage>
        <taxon>Eukaryota</taxon>
        <taxon>Metazoa</taxon>
        <taxon>Ecdysozoa</taxon>
        <taxon>Arthropoda</taxon>
        <taxon>Hexapoda</taxon>
        <taxon>Collembola</taxon>
        <taxon>Symphypleona</taxon>
        <taxon>Sminthuridae</taxon>
        <taxon>Allacma</taxon>
    </lineage>
</organism>